<dbReference type="Pfam" id="PF00520">
    <property type="entry name" value="Ion_trans"/>
    <property type="match status" value="1"/>
</dbReference>
<dbReference type="Pfam" id="PF00027">
    <property type="entry name" value="cNMP_binding"/>
    <property type="match status" value="1"/>
</dbReference>
<sequence length="1013" mass="119800">MFTVINSKLGLRRGGLQTVTSASMSEIRRQRQTEFRKKIKETRTNDFRKRPLGQFELYTLNDKLENSSDEDEFQKQKKQIEQLELPFESLTSTLRTTKPVFIEKKNYKQAIVQKVKSKIQSFLKTKDNNKIAIQNQNDNWVFHADGYGKLMWDTFCMLLIFYEILSIPFKLSFDVEINSTLDQIIDIMFMSDIIITFNTSIYRKGIPIYGRKQIVLNYIRLWFWIDLAASFPYDSIITASTGVSEDESSQTTTTSSKDATKYTQTLSLLRLVRFMRFIKIIRLLRLAKLKVFFDKIEDAIQLNIMLSTIVSFIKLSGFVLFWSHWLGCIFHYIAVNEDSQNNWLYYYGIYDEDWSVKYINSLYWAVTTMNTVGYGDISPRTPLERLFGIFFLMIATVVFSVTLNSIGSSLQGMEDKKAEIRKKSNQILKYMKKLQIPVPLQNKVKKYLTYIWEQEAIFNLEHITDNLSYALKFEFEIQVNGTILGYCPPLRHNFQKTFLKQVTKTFKQYTALPEEFIFFENESIATEKHLYFIQSGNIEIILQRNNQKLNKLEQKDYFGEIGFFTGLSRTASARSVNYSSLVYIDKSLFTQLLKQNQIDLVIILYLIQQERFNYIKDEIIFNKGYHHINVFCYGCLRDDHTVIDCPDMHFIVEQQQYCQFKSNFQKKMQSLFERNDRVYVHALRHKNIVKFTVTQISSLAQKLMAQYDECNLIDEMDNGQLIEEKFETQQKLAKPPRFGPFRSRFREDKAKYRKMKSYIQDQEMKIKSLKAQQNISQLLLKQLSIIMQQKSANQEEQVIKSEFPQTKSMATSMKVISKFKEEEEEGDNKDKQSSDYQTVSSSDFDDEGSEEQADKLTYKEMKTQNQILELLETYNQQQKEREQREQQNKLESQFILINNFEVGADFHSYYPKYNKEQMIYEYNKIKDNQRFRPNLVQFYENDFYHELGITYIFDNGSEALIDRRFKTMLQQDRPSGKKLTRIAKQSMGLIKMPEQLSQFQSNNLIKFSDQEIE</sequence>
<dbReference type="InterPro" id="IPR000595">
    <property type="entry name" value="cNMP-bd_dom"/>
</dbReference>
<dbReference type="InterPro" id="IPR051413">
    <property type="entry name" value="K/Na_HCN_channel"/>
</dbReference>
<feature type="transmembrane region" description="Helical" evidence="6">
    <location>
        <begin position="386"/>
        <end position="407"/>
    </location>
</feature>
<accession>A0A8S1VPN1</accession>
<evidence type="ECO:0000313" key="8">
    <source>
        <dbReference type="EMBL" id="CAD8179988.1"/>
    </source>
</evidence>
<dbReference type="AlphaFoldDB" id="A0A8S1VPN1"/>
<dbReference type="GO" id="GO:0005249">
    <property type="term" value="F:voltage-gated potassium channel activity"/>
    <property type="evidence" value="ECO:0007669"/>
    <property type="project" value="TreeGrafter"/>
</dbReference>
<dbReference type="PANTHER" id="PTHR45689:SF5">
    <property type="entry name" value="I[[H]] CHANNEL, ISOFORM E"/>
    <property type="match status" value="1"/>
</dbReference>
<dbReference type="PROSITE" id="PS50042">
    <property type="entry name" value="CNMP_BINDING_3"/>
    <property type="match status" value="1"/>
</dbReference>
<comment type="subcellular location">
    <subcellularLocation>
        <location evidence="1">Membrane</location>
        <topology evidence="1">Multi-pass membrane protein</topology>
    </subcellularLocation>
</comment>
<feature type="transmembrane region" description="Helical" evidence="6">
    <location>
        <begin position="312"/>
        <end position="334"/>
    </location>
</feature>
<evidence type="ECO:0000256" key="5">
    <source>
        <dbReference type="SAM" id="MobiDB-lite"/>
    </source>
</evidence>
<evidence type="ECO:0000256" key="2">
    <source>
        <dbReference type="ARBA" id="ARBA00022692"/>
    </source>
</evidence>
<evidence type="ECO:0000256" key="4">
    <source>
        <dbReference type="ARBA" id="ARBA00023136"/>
    </source>
</evidence>
<dbReference type="EMBL" id="CAJJDP010000073">
    <property type="protein sequence ID" value="CAD8179988.1"/>
    <property type="molecule type" value="Genomic_DNA"/>
</dbReference>
<evidence type="ECO:0000256" key="1">
    <source>
        <dbReference type="ARBA" id="ARBA00004141"/>
    </source>
</evidence>
<keyword evidence="2 6" id="KW-0812">Transmembrane</keyword>
<evidence type="ECO:0000256" key="6">
    <source>
        <dbReference type="SAM" id="Phobius"/>
    </source>
</evidence>
<feature type="region of interest" description="Disordered" evidence="5">
    <location>
        <begin position="820"/>
        <end position="858"/>
    </location>
</feature>
<protein>
    <recommendedName>
        <fullName evidence="7">Cyclic nucleotide-binding domain-containing protein</fullName>
    </recommendedName>
</protein>
<dbReference type="GO" id="GO:0098855">
    <property type="term" value="C:HCN channel complex"/>
    <property type="evidence" value="ECO:0007669"/>
    <property type="project" value="TreeGrafter"/>
</dbReference>
<dbReference type="GO" id="GO:0035725">
    <property type="term" value="P:sodium ion transmembrane transport"/>
    <property type="evidence" value="ECO:0007669"/>
    <property type="project" value="TreeGrafter"/>
</dbReference>
<keyword evidence="9" id="KW-1185">Reference proteome</keyword>
<proteinExistence type="predicted"/>
<dbReference type="PANTHER" id="PTHR45689">
    <property type="entry name" value="I[[H]] CHANNEL, ISOFORM E"/>
    <property type="match status" value="1"/>
</dbReference>
<reference evidence="8" key="1">
    <citation type="submission" date="2021-01" db="EMBL/GenBank/DDBJ databases">
        <authorList>
            <consortium name="Genoscope - CEA"/>
            <person name="William W."/>
        </authorList>
    </citation>
    <scope>NUCLEOTIDE SEQUENCE</scope>
</reference>
<evidence type="ECO:0000313" key="9">
    <source>
        <dbReference type="Proteomes" id="UP000683925"/>
    </source>
</evidence>
<comment type="caution">
    <text evidence="8">The sequence shown here is derived from an EMBL/GenBank/DDBJ whole genome shotgun (WGS) entry which is preliminary data.</text>
</comment>
<evidence type="ECO:0000256" key="3">
    <source>
        <dbReference type="ARBA" id="ARBA00022989"/>
    </source>
</evidence>
<keyword evidence="3 6" id="KW-1133">Transmembrane helix</keyword>
<dbReference type="OMA" id="ENDFYHE"/>
<feature type="domain" description="Cyclic nucleotide-binding" evidence="7">
    <location>
        <begin position="528"/>
        <end position="593"/>
    </location>
</feature>
<gene>
    <name evidence="8" type="ORF">POCTA_138.1.T0740089</name>
</gene>
<name>A0A8S1VPN1_PAROT</name>
<organism evidence="8 9">
    <name type="scientific">Paramecium octaurelia</name>
    <dbReference type="NCBI Taxonomy" id="43137"/>
    <lineage>
        <taxon>Eukaryota</taxon>
        <taxon>Sar</taxon>
        <taxon>Alveolata</taxon>
        <taxon>Ciliophora</taxon>
        <taxon>Intramacronucleata</taxon>
        <taxon>Oligohymenophorea</taxon>
        <taxon>Peniculida</taxon>
        <taxon>Parameciidae</taxon>
        <taxon>Paramecium</taxon>
    </lineage>
</organism>
<dbReference type="Proteomes" id="UP000683925">
    <property type="component" value="Unassembled WGS sequence"/>
</dbReference>
<dbReference type="CDD" id="cd00038">
    <property type="entry name" value="CAP_ED"/>
    <property type="match status" value="1"/>
</dbReference>
<dbReference type="OrthoDB" id="444079at2759"/>
<dbReference type="InterPro" id="IPR005821">
    <property type="entry name" value="Ion_trans_dom"/>
</dbReference>
<evidence type="ECO:0000259" key="7">
    <source>
        <dbReference type="PROSITE" id="PS50042"/>
    </source>
</evidence>
<dbReference type="GO" id="GO:0003254">
    <property type="term" value="P:regulation of membrane depolarization"/>
    <property type="evidence" value="ECO:0007669"/>
    <property type="project" value="TreeGrafter"/>
</dbReference>
<keyword evidence="4 6" id="KW-0472">Membrane</keyword>